<sequence length="94" mass="10518">MRGPACQNRVESQSRPQSCRTRRAGPTEEQAQKDRWDAVEMVAYFEGAVGDPERMCSEELLGSSNLEPYSDYMMHSTSETDLPQVTPQVANHPG</sequence>
<organism evidence="2 3">
    <name type="scientific">Pleurodeles waltl</name>
    <name type="common">Iberian ribbed newt</name>
    <dbReference type="NCBI Taxonomy" id="8319"/>
    <lineage>
        <taxon>Eukaryota</taxon>
        <taxon>Metazoa</taxon>
        <taxon>Chordata</taxon>
        <taxon>Craniata</taxon>
        <taxon>Vertebrata</taxon>
        <taxon>Euteleostomi</taxon>
        <taxon>Amphibia</taxon>
        <taxon>Batrachia</taxon>
        <taxon>Caudata</taxon>
        <taxon>Salamandroidea</taxon>
        <taxon>Salamandridae</taxon>
        <taxon>Pleurodelinae</taxon>
        <taxon>Pleurodeles</taxon>
    </lineage>
</organism>
<name>A0AAV7QDW7_PLEWA</name>
<reference evidence="2" key="1">
    <citation type="journal article" date="2022" name="bioRxiv">
        <title>Sequencing and chromosome-scale assembly of the giantPleurodeles waltlgenome.</title>
        <authorList>
            <person name="Brown T."/>
            <person name="Elewa A."/>
            <person name="Iarovenko S."/>
            <person name="Subramanian E."/>
            <person name="Araus A.J."/>
            <person name="Petzold A."/>
            <person name="Susuki M."/>
            <person name="Suzuki K.-i.T."/>
            <person name="Hayashi T."/>
            <person name="Toyoda A."/>
            <person name="Oliveira C."/>
            <person name="Osipova E."/>
            <person name="Leigh N.D."/>
            <person name="Simon A."/>
            <person name="Yun M.H."/>
        </authorList>
    </citation>
    <scope>NUCLEOTIDE SEQUENCE</scope>
    <source>
        <strain evidence="2">20211129_DDA</strain>
        <tissue evidence="2">Liver</tissue>
    </source>
</reference>
<evidence type="ECO:0000313" key="3">
    <source>
        <dbReference type="Proteomes" id="UP001066276"/>
    </source>
</evidence>
<keyword evidence="3" id="KW-1185">Reference proteome</keyword>
<dbReference type="AlphaFoldDB" id="A0AAV7QDW7"/>
<evidence type="ECO:0000256" key="1">
    <source>
        <dbReference type="SAM" id="MobiDB-lite"/>
    </source>
</evidence>
<evidence type="ECO:0000313" key="2">
    <source>
        <dbReference type="EMBL" id="KAJ1136438.1"/>
    </source>
</evidence>
<feature type="compositionally biased region" description="Polar residues" evidence="1">
    <location>
        <begin position="75"/>
        <end position="94"/>
    </location>
</feature>
<feature type="region of interest" description="Disordered" evidence="1">
    <location>
        <begin position="1"/>
        <end position="35"/>
    </location>
</feature>
<dbReference type="Proteomes" id="UP001066276">
    <property type="component" value="Chromosome 6"/>
</dbReference>
<feature type="region of interest" description="Disordered" evidence="1">
    <location>
        <begin position="71"/>
        <end position="94"/>
    </location>
</feature>
<feature type="compositionally biased region" description="Polar residues" evidence="1">
    <location>
        <begin position="9"/>
        <end position="19"/>
    </location>
</feature>
<accession>A0AAV7QDW7</accession>
<dbReference type="EMBL" id="JANPWB010000010">
    <property type="protein sequence ID" value="KAJ1136438.1"/>
    <property type="molecule type" value="Genomic_DNA"/>
</dbReference>
<proteinExistence type="predicted"/>
<comment type="caution">
    <text evidence="2">The sequence shown here is derived from an EMBL/GenBank/DDBJ whole genome shotgun (WGS) entry which is preliminary data.</text>
</comment>
<protein>
    <submittedName>
        <fullName evidence="2">Uncharacterized protein</fullName>
    </submittedName>
</protein>
<gene>
    <name evidence="2" type="ORF">NDU88_002855</name>
</gene>